<dbReference type="Gene3D" id="3.90.930.1">
    <property type="match status" value="2"/>
</dbReference>
<dbReference type="Pfam" id="PF07661">
    <property type="entry name" value="MORN_2"/>
    <property type="match status" value="6"/>
</dbReference>
<feature type="chain" id="PRO_5047448298" description="Antitoxin component YwqK of the YwqJK toxin-antitoxin module" evidence="1">
    <location>
        <begin position="30"/>
        <end position="1163"/>
    </location>
</feature>
<dbReference type="SUPFAM" id="SSF82185">
    <property type="entry name" value="Histone H3 K4-specific methyltransferase SET7/9 N-terminal domain"/>
    <property type="match status" value="5"/>
</dbReference>
<dbReference type="Proteomes" id="UP001297092">
    <property type="component" value="Unassembled WGS sequence"/>
</dbReference>
<name>A0ABS5S4A8_9FLAO</name>
<keyword evidence="1" id="KW-0732">Signal</keyword>
<keyword evidence="3" id="KW-1185">Reference proteome</keyword>
<dbReference type="PANTHER" id="PTHR33706">
    <property type="entry name" value="MORN VARIANT REPEAT PROTEIN"/>
    <property type="match status" value="1"/>
</dbReference>
<protein>
    <recommendedName>
        <fullName evidence="4">Antitoxin component YwqK of the YwqJK toxin-antitoxin module</fullName>
    </recommendedName>
</protein>
<evidence type="ECO:0008006" key="4">
    <source>
        <dbReference type="Google" id="ProtNLM"/>
    </source>
</evidence>
<organism evidence="2 3">
    <name type="scientific">Aequorivita echinoideorum</name>
    <dbReference type="NCBI Taxonomy" id="1549647"/>
    <lineage>
        <taxon>Bacteria</taxon>
        <taxon>Pseudomonadati</taxon>
        <taxon>Bacteroidota</taxon>
        <taxon>Flavobacteriia</taxon>
        <taxon>Flavobacteriales</taxon>
        <taxon>Flavobacteriaceae</taxon>
        <taxon>Aequorivita</taxon>
    </lineage>
</organism>
<evidence type="ECO:0000313" key="3">
    <source>
        <dbReference type="Proteomes" id="UP001297092"/>
    </source>
</evidence>
<comment type="caution">
    <text evidence="2">The sequence shown here is derived from an EMBL/GenBank/DDBJ whole genome shotgun (WGS) entry which is preliminary data.</text>
</comment>
<feature type="signal peptide" evidence="1">
    <location>
        <begin position="1"/>
        <end position="29"/>
    </location>
</feature>
<sequence>MFKRFNGLQFYNCILFLIFFNLFTVTARAQPGDYPNVYNTTATDTIFLKNQIIIQNATKDTLEIADFKRGKKNGEQILFFNNGKISRIAKYKNDLLDGEVIYFSHDKDYPIRIELYKAFAKGQKALLHGPYKVFAPEGTLLEKTTYKNGQKNGKYELYHNNGQLKEEGTFEDGLNVGVRKSYNANGILIKDENFIIIENPKYVAKNKDTLNDKVDNKNSSNLPLKVSVLNGKVRYYHYNGFLASDLFFKNGKKEGLAKEYYQDKSNSLESAVVFKEGLEHGDFTYFNSRGYLERKGRFYREIQAGDTLLKNVYDGTIEIYHDKGKISRIENWKNFQRNGVQENYSHSTGNLSERYYEIDNLKTGTVERFKDGVRNYLAHFEIVEKKDQRISQQTGTETYWENGKERAIAEWKNGVKDGVAKTYYKNGQVESIIHFREGKLHGPYKTYYENGKLKEDYTKQYTEETDKSEDIGWNTAFDQAGQITKYFFATGTDKILTAQYFEKDKRTNLIASDIFKISFFDGQQLSSVNWQENGRPFFAYEFFSNKKLRQIHFTVDGQAPLSANFTSEGDLIQVNSNTSKIIDEDAINEMAKKIAAQYNPNWQNEILATQSYPNGKYQWNYADGAPFFKIEFKDSLPHGDWIAYNPISKDTLFYAEYNRGLPVGKYIRNKMDGSPELRVEYFPNQKVKESYYYGDNGIIRNIYKNDSTGTSTFYAEYYPDGKLKEKRIPAQNSYINFSPQGDTLSYRLLYTRLDSIRVNRLFYGNNKLRNDRYNNLDTGIGSAKTYFENGQLQTFHELKNDKAHGIYQKFDENGTLLTLGHFKDGKRDGKWINYEPNEKEEISFFENGEILIEKNTNDEDLCKCYDTSLSGSKIGFANSLKQLAEYQNIKPFIPQSIIPINELNYEKIFYINFGSNNDQSAGFTHFKLLLFQEFSFQYPSAGFLKFNLNPCKTEGYISNIEANVAYRFDKKQILHSEFRPRRIAVSLQRNPLVNAADGSDFTSYFDTEELNFDANGIKSIQFAENRNECYPLGIIKDFMTVQIEKAHLSINPQNNINSSNLPLLKNEKQKFYGLEINNATVHFEIGATKVKAVCDHMLAGANYVAARLFIEGRQKGAEGFIMENNNAYLEIQQLKNILEQKGFYRVKVVGEENKLMVEFYVEK</sequence>
<dbReference type="InterPro" id="IPR011652">
    <property type="entry name" value="MORN_2"/>
</dbReference>
<proteinExistence type="predicted"/>
<dbReference type="RefSeq" id="WP_214112916.1">
    <property type="nucleotide sequence ID" value="NZ_JAHCTB010000003.1"/>
</dbReference>
<dbReference type="PANTHER" id="PTHR33706:SF1">
    <property type="entry name" value="TPR REPEAT PROTEIN"/>
    <property type="match status" value="1"/>
</dbReference>
<accession>A0ABS5S4A8</accession>
<dbReference type="EMBL" id="JAHCTB010000003">
    <property type="protein sequence ID" value="MBT0608034.1"/>
    <property type="molecule type" value="Genomic_DNA"/>
</dbReference>
<evidence type="ECO:0000256" key="1">
    <source>
        <dbReference type="SAM" id="SignalP"/>
    </source>
</evidence>
<gene>
    <name evidence="2" type="ORF">KIV10_07565</name>
</gene>
<dbReference type="Gene3D" id="2.20.110.10">
    <property type="entry name" value="Histone H3 K4-specific methyltransferase SET7/9 N-terminal domain"/>
    <property type="match status" value="4"/>
</dbReference>
<evidence type="ECO:0000313" key="2">
    <source>
        <dbReference type="EMBL" id="MBT0608034.1"/>
    </source>
</evidence>
<reference evidence="2 3" key="1">
    <citation type="submission" date="2021-05" db="EMBL/GenBank/DDBJ databases">
        <title>Aequorivita echinoideorum JCM 30378 genome.</title>
        <authorList>
            <person name="Zhang H."/>
            <person name="Li C."/>
        </authorList>
    </citation>
    <scope>NUCLEOTIDE SEQUENCE [LARGE SCALE GENOMIC DNA]</scope>
    <source>
        <strain evidence="2 3">JCM30378</strain>
    </source>
</reference>